<proteinExistence type="predicted"/>
<comment type="caution">
    <text evidence="3">The sequence shown here is derived from an EMBL/GenBank/DDBJ whole genome shotgun (WGS) entry which is preliminary data.</text>
</comment>
<evidence type="ECO:0000313" key="4">
    <source>
        <dbReference type="Proteomes" id="UP000470384"/>
    </source>
</evidence>
<feature type="chain" id="PRO_5033063098" evidence="2">
    <location>
        <begin position="28"/>
        <end position="460"/>
    </location>
</feature>
<dbReference type="OrthoDB" id="8431898at2"/>
<feature type="region of interest" description="Disordered" evidence="1">
    <location>
        <begin position="276"/>
        <end position="296"/>
    </location>
</feature>
<dbReference type="InterPro" id="IPR010752">
    <property type="entry name" value="DUF1329"/>
</dbReference>
<sequence length="460" mass="51548">MSSGLRRALAALAYSTLPLLAAGAAQAAVPADMAARLDTDLTPLGSERAGNEDGTIPAWTGGLQSPPAGLGYQRGMHHPNPYSADQSLFTITRDNMGQYADRLTGAQKALLENYGDTFKMNVYPSHRSCAQPDFVYEANRKNALTGIITDEGNGVDQAIMGKPFPVPNSGYEVLWNHLLGFGNHKLQRQFAAVIPTASGDYTKYSARDDAIIRWNDPAIKTAAELDNIMALYILHTLEPTRVSGNVILVHETLNRLSDPRKAWQYSPGTRRVRRAPNIAYDNPGTNSDGATTSDSFGGFNGAPDRYTWTLKGRQEAYIPYNNYELYSDKLTYDDVIRPRHLNTDHVRYELHRVWQLEANLKPSTRHVYSRRVFYQDEDSWGIVSAELYDARGELWRVQEQYPVTFYEVPVCGSSMGAAYDFTNGRYIAVGLINEEEPVNFYADHLEERRYTPQTIRTLGR</sequence>
<keyword evidence="2" id="KW-0732">Signal</keyword>
<reference evidence="3 4" key="1">
    <citation type="journal article" date="2016" name="Int. J. Syst. Evol. Microbiol.">
        <title>Pyruvatibacter mobilis gen. nov., sp. nov., a marine bacterium from the culture broth of Picochlorum sp. 122.</title>
        <authorList>
            <person name="Wang G."/>
            <person name="Tang M."/>
            <person name="Wu H."/>
            <person name="Dai S."/>
            <person name="Li T."/>
            <person name="Chen C."/>
            <person name="He H."/>
            <person name="Fan J."/>
            <person name="Xiang W."/>
            <person name="Li X."/>
        </authorList>
    </citation>
    <scope>NUCLEOTIDE SEQUENCE [LARGE SCALE GENOMIC DNA]</scope>
    <source>
        <strain evidence="3 4">GYP-11</strain>
    </source>
</reference>
<organism evidence="3 4">
    <name type="scientific">Pyruvatibacter mobilis</name>
    <dbReference type="NCBI Taxonomy" id="1712261"/>
    <lineage>
        <taxon>Bacteria</taxon>
        <taxon>Pseudomonadati</taxon>
        <taxon>Pseudomonadota</taxon>
        <taxon>Alphaproteobacteria</taxon>
        <taxon>Hyphomicrobiales</taxon>
        <taxon>Parvibaculaceae</taxon>
        <taxon>Pyruvatibacter</taxon>
    </lineage>
</organism>
<feature type="compositionally biased region" description="Polar residues" evidence="1">
    <location>
        <begin position="283"/>
        <end position="295"/>
    </location>
</feature>
<dbReference type="EMBL" id="WXYQ01000005">
    <property type="protein sequence ID" value="NBG95591.1"/>
    <property type="molecule type" value="Genomic_DNA"/>
</dbReference>
<keyword evidence="4" id="KW-1185">Reference proteome</keyword>
<name>A0A845QC21_9HYPH</name>
<evidence type="ECO:0000313" key="3">
    <source>
        <dbReference type="EMBL" id="NBG95591.1"/>
    </source>
</evidence>
<dbReference type="CDD" id="cd16329">
    <property type="entry name" value="LolA_like"/>
    <property type="match status" value="1"/>
</dbReference>
<dbReference type="Gene3D" id="2.50.20.10">
    <property type="entry name" value="Lipoprotein localisation LolA/LolB/LppX"/>
    <property type="match status" value="1"/>
</dbReference>
<accession>A0A845QC21</accession>
<feature type="signal peptide" evidence="2">
    <location>
        <begin position="1"/>
        <end position="27"/>
    </location>
</feature>
<evidence type="ECO:0000256" key="1">
    <source>
        <dbReference type="SAM" id="MobiDB-lite"/>
    </source>
</evidence>
<dbReference type="AlphaFoldDB" id="A0A845QC21"/>
<dbReference type="RefSeq" id="WP_160587529.1">
    <property type="nucleotide sequence ID" value="NZ_BMHN01000001.1"/>
</dbReference>
<gene>
    <name evidence="3" type="ORF">GTQ45_07570</name>
</gene>
<dbReference type="GeneID" id="300654943"/>
<dbReference type="Pfam" id="PF07044">
    <property type="entry name" value="DUF1329"/>
    <property type="match status" value="1"/>
</dbReference>
<protein>
    <submittedName>
        <fullName evidence="3">DUF1329 domain-containing protein</fullName>
    </submittedName>
</protein>
<dbReference type="Proteomes" id="UP000470384">
    <property type="component" value="Unassembled WGS sequence"/>
</dbReference>
<evidence type="ECO:0000256" key="2">
    <source>
        <dbReference type="SAM" id="SignalP"/>
    </source>
</evidence>